<comment type="caution">
    <text evidence="4">The sequence shown here is derived from an EMBL/GenBank/DDBJ whole genome shotgun (WGS) entry which is preliminary data.</text>
</comment>
<dbReference type="PANTHER" id="PTHR30328">
    <property type="entry name" value="TRANSCRIPTIONAL REPRESSOR"/>
    <property type="match status" value="1"/>
</dbReference>
<dbReference type="InterPro" id="IPR013571">
    <property type="entry name" value="Tscrpt_reg_QacR_C"/>
</dbReference>
<proteinExistence type="predicted"/>
<dbReference type="Pfam" id="PF08360">
    <property type="entry name" value="TetR_C_5"/>
    <property type="match status" value="1"/>
</dbReference>
<dbReference type="Pfam" id="PF00440">
    <property type="entry name" value="TetR_N"/>
    <property type="match status" value="1"/>
</dbReference>
<dbReference type="Gene3D" id="1.10.357.10">
    <property type="entry name" value="Tetracycline Repressor, domain 2"/>
    <property type="match status" value="1"/>
</dbReference>
<sequence>MENHDKKRDRILEVALKRFAHYGLSKTTMNEIADDLAMSKALLYYYFPDKNALYSAVINQLFEAHAEEIKHEIEQSASSAEALSLYLRKRHEFIKKYYILLEFNKSYNRESFAQKQNSFSAIRAKEKSFLTNILSQGIQSGEFKIDNPEKTEALIFDALLGIRFVVLEYNNSPQPDDELFNTILEKQELLSDLIIRGLKAE</sequence>
<name>A0A9X2F4L2_9SPHI</name>
<evidence type="ECO:0000313" key="5">
    <source>
        <dbReference type="Proteomes" id="UP001155182"/>
    </source>
</evidence>
<keyword evidence="1 2" id="KW-0238">DNA-binding</keyword>
<dbReference type="Proteomes" id="UP001155182">
    <property type="component" value="Unassembled WGS sequence"/>
</dbReference>
<feature type="domain" description="HTH tetR-type" evidence="3">
    <location>
        <begin position="5"/>
        <end position="65"/>
    </location>
</feature>
<accession>A0A9X2F4L2</accession>
<dbReference type="InterPro" id="IPR009057">
    <property type="entry name" value="Homeodomain-like_sf"/>
</dbReference>
<dbReference type="RefSeq" id="WP_252589095.1">
    <property type="nucleotide sequence ID" value="NZ_JAMWYS010000053.1"/>
</dbReference>
<dbReference type="GO" id="GO:0003700">
    <property type="term" value="F:DNA-binding transcription factor activity"/>
    <property type="evidence" value="ECO:0007669"/>
    <property type="project" value="InterPro"/>
</dbReference>
<dbReference type="InterPro" id="IPR001647">
    <property type="entry name" value="HTH_TetR"/>
</dbReference>
<organism evidence="4 5">
    <name type="scientific">Solitalea agri</name>
    <dbReference type="NCBI Taxonomy" id="2953739"/>
    <lineage>
        <taxon>Bacteria</taxon>
        <taxon>Pseudomonadati</taxon>
        <taxon>Bacteroidota</taxon>
        <taxon>Sphingobacteriia</taxon>
        <taxon>Sphingobacteriales</taxon>
        <taxon>Sphingobacteriaceae</taxon>
        <taxon>Solitalea</taxon>
    </lineage>
</organism>
<gene>
    <name evidence="4" type="ORF">NF867_14825</name>
</gene>
<dbReference type="GO" id="GO:0045892">
    <property type="term" value="P:negative regulation of DNA-templated transcription"/>
    <property type="evidence" value="ECO:0007669"/>
    <property type="project" value="InterPro"/>
</dbReference>
<keyword evidence="5" id="KW-1185">Reference proteome</keyword>
<protein>
    <submittedName>
        <fullName evidence="4">TetR/AcrR family transcriptional regulator</fullName>
    </submittedName>
</protein>
<evidence type="ECO:0000256" key="1">
    <source>
        <dbReference type="ARBA" id="ARBA00023125"/>
    </source>
</evidence>
<dbReference type="PANTHER" id="PTHR30328:SF54">
    <property type="entry name" value="HTH-TYPE TRANSCRIPTIONAL REPRESSOR SCO4008"/>
    <property type="match status" value="1"/>
</dbReference>
<evidence type="ECO:0000256" key="2">
    <source>
        <dbReference type="PROSITE-ProRule" id="PRU00335"/>
    </source>
</evidence>
<feature type="DNA-binding region" description="H-T-H motif" evidence="2">
    <location>
        <begin position="28"/>
        <end position="47"/>
    </location>
</feature>
<evidence type="ECO:0000259" key="3">
    <source>
        <dbReference type="PROSITE" id="PS50977"/>
    </source>
</evidence>
<dbReference type="InterPro" id="IPR050109">
    <property type="entry name" value="HTH-type_TetR-like_transc_reg"/>
</dbReference>
<dbReference type="EMBL" id="JAMWYS010000053">
    <property type="protein sequence ID" value="MCO4294135.1"/>
    <property type="molecule type" value="Genomic_DNA"/>
</dbReference>
<dbReference type="PRINTS" id="PR00455">
    <property type="entry name" value="HTHTETR"/>
</dbReference>
<dbReference type="PROSITE" id="PS50977">
    <property type="entry name" value="HTH_TETR_2"/>
    <property type="match status" value="1"/>
</dbReference>
<dbReference type="Gene3D" id="1.10.10.60">
    <property type="entry name" value="Homeodomain-like"/>
    <property type="match status" value="1"/>
</dbReference>
<reference evidence="4" key="1">
    <citation type="submission" date="2022-06" db="EMBL/GenBank/DDBJ databases">
        <title>Solitalea sp. MAHUQ-68 isolated from rhizospheric soil.</title>
        <authorList>
            <person name="Huq M.A."/>
        </authorList>
    </citation>
    <scope>NUCLEOTIDE SEQUENCE</scope>
    <source>
        <strain evidence="4">MAHUQ-68</strain>
    </source>
</reference>
<dbReference type="SUPFAM" id="SSF48498">
    <property type="entry name" value="Tetracyclin repressor-like, C-terminal domain"/>
    <property type="match status" value="1"/>
</dbReference>
<dbReference type="InterPro" id="IPR036271">
    <property type="entry name" value="Tet_transcr_reg_TetR-rel_C_sf"/>
</dbReference>
<evidence type="ECO:0000313" key="4">
    <source>
        <dbReference type="EMBL" id="MCO4294135.1"/>
    </source>
</evidence>
<dbReference type="SUPFAM" id="SSF46689">
    <property type="entry name" value="Homeodomain-like"/>
    <property type="match status" value="1"/>
</dbReference>
<dbReference type="GO" id="GO:0003677">
    <property type="term" value="F:DNA binding"/>
    <property type="evidence" value="ECO:0007669"/>
    <property type="project" value="UniProtKB-UniRule"/>
</dbReference>
<dbReference type="AlphaFoldDB" id="A0A9X2F4L2"/>